<proteinExistence type="predicted"/>
<evidence type="ECO:0000313" key="1">
    <source>
        <dbReference type="EMBL" id="EYF07665.1"/>
    </source>
</evidence>
<reference evidence="1 2" key="1">
    <citation type="submission" date="2013-05" db="EMBL/GenBank/DDBJ databases">
        <title>Genome assembly of Chondromyces apiculatus DSM 436.</title>
        <authorList>
            <person name="Sharma G."/>
            <person name="Khatri I."/>
            <person name="Kaur C."/>
            <person name="Mayilraj S."/>
            <person name="Subramanian S."/>
        </authorList>
    </citation>
    <scope>NUCLEOTIDE SEQUENCE [LARGE SCALE GENOMIC DNA]</scope>
    <source>
        <strain evidence="1 2">DSM 436</strain>
    </source>
</reference>
<dbReference type="RefSeq" id="WP_044237173.1">
    <property type="nucleotide sequence ID" value="NZ_ASRX01000008.1"/>
</dbReference>
<gene>
    <name evidence="1" type="ORF">CAP_8166</name>
</gene>
<keyword evidence="2" id="KW-1185">Reference proteome</keyword>
<accession>A0A017TFR5</accession>
<dbReference type="AlphaFoldDB" id="A0A017TFR5"/>
<sequence>MPRFLLATEGPVDDVVLGALCATWCGLAAADIDRKVFPARGIEQVLRLVPEVVRAAHFGHYDALLIHADADETPEHVMGHQEPRCRVCMLQALVRHTVKDRVFGGTRFGHVTRAEELVPHLLARWSAKGSVPPPSLDALHLLLTQLQLRG</sequence>
<organism evidence="1 2">
    <name type="scientific">Chondromyces apiculatus DSM 436</name>
    <dbReference type="NCBI Taxonomy" id="1192034"/>
    <lineage>
        <taxon>Bacteria</taxon>
        <taxon>Pseudomonadati</taxon>
        <taxon>Myxococcota</taxon>
        <taxon>Polyangia</taxon>
        <taxon>Polyangiales</taxon>
        <taxon>Polyangiaceae</taxon>
        <taxon>Chondromyces</taxon>
    </lineage>
</organism>
<name>A0A017TFR5_9BACT</name>
<evidence type="ECO:0000313" key="2">
    <source>
        <dbReference type="Proteomes" id="UP000019678"/>
    </source>
</evidence>
<dbReference type="STRING" id="1192034.CAP_8166"/>
<comment type="caution">
    <text evidence="1">The sequence shown here is derived from an EMBL/GenBank/DDBJ whole genome shotgun (WGS) entry which is preliminary data.</text>
</comment>
<protein>
    <submittedName>
        <fullName evidence="1">Uncharacterized protein</fullName>
    </submittedName>
</protein>
<dbReference type="EMBL" id="ASRX01000008">
    <property type="protein sequence ID" value="EYF07665.1"/>
    <property type="molecule type" value="Genomic_DNA"/>
</dbReference>
<dbReference type="Proteomes" id="UP000019678">
    <property type="component" value="Unassembled WGS sequence"/>
</dbReference>